<accession>A0ACB9AKT1</accession>
<sequence>MAKRGYKLQEFVAHSANVNCLKIGKKTRRNFITGGDDENVNLWSIGKPTPITSLSGHTSPIESVAFDSTEAFVAAGASSGVIKLWDLEETKVVRTLNGHRSYCTAVEFHPFGEFFASGSMDTNLKIWDIRKKGCIHTYKGHRRAVSTIRFSPDGRWVVSGGLDNVVKIWDLTAGKLLHEFKFHEGHIKSMDFHPIEFLLATGSSDRTVKFWDLETFELIGTTRPEATGVRSITFHPDGRNLFCGLDSSLKVYSWEPIVCHDSLDMGWSTLGDICINDGKLVGCSYYQNSVAVWVADTSLIEQHVPNMLTEEKTRMPPKFNLQKDLTERVGSPRRSTMSQDDDTKDIKNIYVDSMTPLASKKPVSLPTFVNLQIPNEINNSTTPTQPPPPPKIPGQNGNSFINEQDSTAVSLKPSHRRRPSTTKLDIEGLSINTESGLKSGPDTHKVANLQKKVLSDDANKDSSEEKTKEFQKNSGDGSVDSNKELKSVKYVNGVAVVNGRTRSLVERFEKREKLNTDESQLPDSPARILTNTDSPAPIVNPKPEAKTSPPRVKTPEVVPFQPEFKLFTMLEKRPDVTKIPLKASEAETFTIPEKRPDSTKIPEKRPDATIKPLKAPETETFTMPEKRPDVTKTPLKPPEDETFHMPEERPGVTKMSLRVPEAETFTVPEKRSTVTKTPLRAPESETFTMPEKRSTVTKMPLRVPEAETFTVPEKRSPVTKMPLRAPEAETFTMPEKIPDATKIPIKTHEDEPFTMPERKPDMTKIPLKAPEAEPVIMPEKIPDIVLGKSSPKVQKPEETNLSHVSVVQRPRTAPSMLPEKGKASPIPRSISSRRLAPEKVRTPPMVAPRRSTASSRMTPERSKNTSSLLVSPRFETVNRMVPEKAKSSPLLDDGPQTTGRGLTLMSKKDDDVADDLMVNHDVFLSSLRSRLTKLQVVRHFWEKNDTRGAINALGKLPDHAVQADVVNVLMERMDSLTLDLFSCLLPVLLNLLDSNTERHISVSLELLLKLVAVFGPIVSSTISAPPAVGVDLHAEKRLECCNQCHTQLQKIHKCLPSIIRRGGLPARCAQELNVILQKS</sequence>
<evidence type="ECO:0000313" key="1">
    <source>
        <dbReference type="EMBL" id="KAI3710318.1"/>
    </source>
</evidence>
<dbReference type="Proteomes" id="UP001055811">
    <property type="component" value="Linkage Group LG07"/>
</dbReference>
<name>A0ACB9AKT1_CICIN</name>
<dbReference type="EMBL" id="CM042015">
    <property type="protein sequence ID" value="KAI3710318.1"/>
    <property type="molecule type" value="Genomic_DNA"/>
</dbReference>
<organism evidence="1 2">
    <name type="scientific">Cichorium intybus</name>
    <name type="common">Chicory</name>
    <dbReference type="NCBI Taxonomy" id="13427"/>
    <lineage>
        <taxon>Eukaryota</taxon>
        <taxon>Viridiplantae</taxon>
        <taxon>Streptophyta</taxon>
        <taxon>Embryophyta</taxon>
        <taxon>Tracheophyta</taxon>
        <taxon>Spermatophyta</taxon>
        <taxon>Magnoliopsida</taxon>
        <taxon>eudicotyledons</taxon>
        <taxon>Gunneridae</taxon>
        <taxon>Pentapetalae</taxon>
        <taxon>asterids</taxon>
        <taxon>campanulids</taxon>
        <taxon>Asterales</taxon>
        <taxon>Asteraceae</taxon>
        <taxon>Cichorioideae</taxon>
        <taxon>Cichorieae</taxon>
        <taxon>Cichoriinae</taxon>
        <taxon>Cichorium</taxon>
    </lineage>
</organism>
<evidence type="ECO:0000313" key="2">
    <source>
        <dbReference type="Proteomes" id="UP001055811"/>
    </source>
</evidence>
<comment type="caution">
    <text evidence="1">The sequence shown here is derived from an EMBL/GenBank/DDBJ whole genome shotgun (WGS) entry which is preliminary data.</text>
</comment>
<protein>
    <submittedName>
        <fullName evidence="1">Uncharacterized protein</fullName>
    </submittedName>
</protein>
<gene>
    <name evidence="1" type="ORF">L2E82_40096</name>
</gene>
<keyword evidence="2" id="KW-1185">Reference proteome</keyword>
<reference evidence="1 2" key="2">
    <citation type="journal article" date="2022" name="Mol. Ecol. Resour.">
        <title>The genomes of chicory, endive, great burdock and yacon provide insights into Asteraceae paleo-polyploidization history and plant inulin production.</title>
        <authorList>
            <person name="Fan W."/>
            <person name="Wang S."/>
            <person name="Wang H."/>
            <person name="Wang A."/>
            <person name="Jiang F."/>
            <person name="Liu H."/>
            <person name="Zhao H."/>
            <person name="Xu D."/>
            <person name="Zhang Y."/>
        </authorList>
    </citation>
    <scope>NUCLEOTIDE SEQUENCE [LARGE SCALE GENOMIC DNA]</scope>
    <source>
        <strain evidence="2">cv. Punajuju</strain>
        <tissue evidence="1">Leaves</tissue>
    </source>
</reference>
<proteinExistence type="predicted"/>
<reference evidence="2" key="1">
    <citation type="journal article" date="2022" name="Mol. Ecol. Resour.">
        <title>The genomes of chicory, endive, great burdock and yacon provide insights into Asteraceae palaeo-polyploidization history and plant inulin production.</title>
        <authorList>
            <person name="Fan W."/>
            <person name="Wang S."/>
            <person name="Wang H."/>
            <person name="Wang A."/>
            <person name="Jiang F."/>
            <person name="Liu H."/>
            <person name="Zhao H."/>
            <person name="Xu D."/>
            <person name="Zhang Y."/>
        </authorList>
    </citation>
    <scope>NUCLEOTIDE SEQUENCE [LARGE SCALE GENOMIC DNA]</scope>
    <source>
        <strain evidence="2">cv. Punajuju</strain>
    </source>
</reference>